<sequence length="54" mass="6354">MRTYVRRTCRHTWSATTPQHITRLLLKYPKASHKQGVDPVIDTTVVTKCDMRKQ</sequence>
<accession>A0A482W4Z1</accession>
<reference evidence="1 2" key="1">
    <citation type="submission" date="2017-03" db="EMBL/GenBank/DDBJ databases">
        <title>Genome of the blue death feigning beetle - Asbolus verrucosus.</title>
        <authorList>
            <person name="Rider S.D."/>
        </authorList>
    </citation>
    <scope>NUCLEOTIDE SEQUENCE [LARGE SCALE GENOMIC DNA]</scope>
    <source>
        <strain evidence="1">Butters</strain>
        <tissue evidence="1">Head and leg muscle</tissue>
    </source>
</reference>
<evidence type="ECO:0000313" key="2">
    <source>
        <dbReference type="Proteomes" id="UP000292052"/>
    </source>
</evidence>
<evidence type="ECO:0000313" key="1">
    <source>
        <dbReference type="EMBL" id="RZC40136.1"/>
    </source>
</evidence>
<dbReference type="AlphaFoldDB" id="A0A482W4Z1"/>
<proteinExistence type="predicted"/>
<dbReference type="Proteomes" id="UP000292052">
    <property type="component" value="Unassembled WGS sequence"/>
</dbReference>
<comment type="caution">
    <text evidence="1">The sequence shown here is derived from an EMBL/GenBank/DDBJ whole genome shotgun (WGS) entry which is preliminary data.</text>
</comment>
<gene>
    <name evidence="1" type="ORF">BDFB_011390</name>
</gene>
<name>A0A482W4Z1_ASBVE</name>
<protein>
    <submittedName>
        <fullName evidence="1">Uncharacterized protein</fullName>
    </submittedName>
</protein>
<dbReference type="EMBL" id="QDEB01028623">
    <property type="protein sequence ID" value="RZC40136.1"/>
    <property type="molecule type" value="Genomic_DNA"/>
</dbReference>
<keyword evidence="2" id="KW-1185">Reference proteome</keyword>
<organism evidence="1 2">
    <name type="scientific">Asbolus verrucosus</name>
    <name type="common">Desert ironclad beetle</name>
    <dbReference type="NCBI Taxonomy" id="1661398"/>
    <lineage>
        <taxon>Eukaryota</taxon>
        <taxon>Metazoa</taxon>
        <taxon>Ecdysozoa</taxon>
        <taxon>Arthropoda</taxon>
        <taxon>Hexapoda</taxon>
        <taxon>Insecta</taxon>
        <taxon>Pterygota</taxon>
        <taxon>Neoptera</taxon>
        <taxon>Endopterygota</taxon>
        <taxon>Coleoptera</taxon>
        <taxon>Polyphaga</taxon>
        <taxon>Cucujiformia</taxon>
        <taxon>Tenebrionidae</taxon>
        <taxon>Pimeliinae</taxon>
        <taxon>Asbolus</taxon>
    </lineage>
</organism>